<dbReference type="AlphaFoldDB" id="A0AA35TIN3"/>
<protein>
    <submittedName>
        <fullName evidence="3">Uncharacterized epimerase/dehydratase SAR0558</fullName>
    </submittedName>
</protein>
<feature type="domain" description="NAD-dependent epimerase/dehydratase" evidence="2">
    <location>
        <begin position="4"/>
        <end position="242"/>
    </location>
</feature>
<name>A0AA35TIN3_GEOBA</name>
<dbReference type="Proteomes" id="UP001174909">
    <property type="component" value="Unassembled WGS sequence"/>
</dbReference>
<dbReference type="GO" id="GO:0008743">
    <property type="term" value="F:L-threonine 3-dehydrogenase activity"/>
    <property type="evidence" value="ECO:0007669"/>
    <property type="project" value="TreeGrafter"/>
</dbReference>
<comment type="caution">
    <text evidence="3">The sequence shown here is derived from an EMBL/GenBank/DDBJ whole genome shotgun (WGS) entry which is preliminary data.</text>
</comment>
<keyword evidence="4" id="KW-1185">Reference proteome</keyword>
<dbReference type="EMBL" id="CASHTH010003669">
    <property type="protein sequence ID" value="CAI8047631.1"/>
    <property type="molecule type" value="Genomic_DNA"/>
</dbReference>
<dbReference type="PANTHER" id="PTHR42687:SF1">
    <property type="entry name" value="L-THREONINE 3-DEHYDROGENASE, MITOCHONDRIAL"/>
    <property type="match status" value="1"/>
</dbReference>
<dbReference type="PANTHER" id="PTHR42687">
    <property type="entry name" value="L-THREONINE 3-DEHYDROGENASE"/>
    <property type="match status" value="1"/>
</dbReference>
<gene>
    <name evidence="3" type="ORF">GBAR_LOCUS26344</name>
</gene>
<dbReference type="InterPro" id="IPR036291">
    <property type="entry name" value="NAD(P)-bd_dom_sf"/>
</dbReference>
<organism evidence="3 4">
    <name type="scientific">Geodia barretti</name>
    <name type="common">Barrett's horny sponge</name>
    <dbReference type="NCBI Taxonomy" id="519541"/>
    <lineage>
        <taxon>Eukaryota</taxon>
        <taxon>Metazoa</taxon>
        <taxon>Porifera</taxon>
        <taxon>Demospongiae</taxon>
        <taxon>Heteroscleromorpha</taxon>
        <taxon>Tetractinellida</taxon>
        <taxon>Astrophorina</taxon>
        <taxon>Geodiidae</taxon>
        <taxon>Geodia</taxon>
    </lineage>
</organism>
<dbReference type="Pfam" id="PF01370">
    <property type="entry name" value="Epimerase"/>
    <property type="match status" value="1"/>
</dbReference>
<sequence length="321" mass="35020">MTRILVTGAAGQIGSELVPALREQYGSKNVVAAGHRTPLPGAVRDGGQSITLDVTVQADVEATIRDLGIDVIYHMGSILSALAEANRQTAHAVNINGLYNVLEAALSCGVSQVNVPSSIAAFGPDTPTVDTPNETLQRPNTLYGISKVFGELLGNYYFEKLGLDVRGLRLPGIISWKTEPTAGTTDYAVAIFYGALREGRYECYLGPDSRLPMMYMPDCIKAIVDLAEADVSKLRHHADFNVASISFTPDELAAAIRKRIPDFDIEYNVDPLRQGIANSWPDSLDDTAAREEWGWSPTYDLDEMVDDMLENLSVKLDIQRN</sequence>
<reference evidence="3" key="1">
    <citation type="submission" date="2023-03" db="EMBL/GenBank/DDBJ databases">
        <authorList>
            <person name="Steffen K."/>
            <person name="Cardenas P."/>
        </authorList>
    </citation>
    <scope>NUCLEOTIDE SEQUENCE</scope>
</reference>
<dbReference type="GO" id="GO:0006567">
    <property type="term" value="P:L-threonine catabolic process"/>
    <property type="evidence" value="ECO:0007669"/>
    <property type="project" value="TreeGrafter"/>
</dbReference>
<accession>A0AA35TIN3</accession>
<dbReference type="Gene3D" id="3.40.50.720">
    <property type="entry name" value="NAD(P)-binding Rossmann-like Domain"/>
    <property type="match status" value="1"/>
</dbReference>
<proteinExistence type="inferred from homology"/>
<evidence type="ECO:0000256" key="1">
    <source>
        <dbReference type="ARBA" id="ARBA00007637"/>
    </source>
</evidence>
<evidence type="ECO:0000259" key="2">
    <source>
        <dbReference type="Pfam" id="PF01370"/>
    </source>
</evidence>
<dbReference type="InterPro" id="IPR051225">
    <property type="entry name" value="NAD(P)_epim/dehydratase"/>
</dbReference>
<evidence type="ECO:0000313" key="4">
    <source>
        <dbReference type="Proteomes" id="UP001174909"/>
    </source>
</evidence>
<dbReference type="SUPFAM" id="SSF51735">
    <property type="entry name" value="NAD(P)-binding Rossmann-fold domains"/>
    <property type="match status" value="1"/>
</dbReference>
<evidence type="ECO:0000313" key="3">
    <source>
        <dbReference type="EMBL" id="CAI8047631.1"/>
    </source>
</evidence>
<comment type="similarity">
    <text evidence="1">Belongs to the NAD(P)-dependent epimerase/dehydratase family.</text>
</comment>
<dbReference type="InterPro" id="IPR001509">
    <property type="entry name" value="Epimerase_deHydtase"/>
</dbReference>